<feature type="coiled-coil region" evidence="1">
    <location>
        <begin position="452"/>
        <end position="555"/>
    </location>
</feature>
<dbReference type="EMBL" id="DVAB01000042">
    <property type="protein sequence ID" value="HIK00890.1"/>
    <property type="molecule type" value="Genomic_DNA"/>
</dbReference>
<accession>A0A832X6I2</accession>
<dbReference type="AlphaFoldDB" id="A0A832X6I2"/>
<proteinExistence type="predicted"/>
<name>A0A832X6I2_9ARCH</name>
<evidence type="ECO:0000313" key="3">
    <source>
        <dbReference type="EMBL" id="HIK00890.1"/>
    </source>
</evidence>
<protein>
    <submittedName>
        <fullName evidence="3">Uncharacterized protein</fullName>
    </submittedName>
</protein>
<reference evidence="3 4" key="1">
    <citation type="journal article" name="Nat. Commun.">
        <title>Undinarchaeota illuminate DPANN phylogeny and the impact of gene transfer on archaeal evolution.</title>
        <authorList>
            <person name="Dombrowski N."/>
            <person name="Williams T.A."/>
            <person name="Sun J."/>
            <person name="Woodcroft B.J."/>
            <person name="Lee J.H."/>
            <person name="Minh B.Q."/>
            <person name="Rinke C."/>
            <person name="Spang A."/>
        </authorList>
    </citation>
    <scope>NUCLEOTIDE SEQUENCE [LARGE SCALE GENOMIC DNA]</scope>
    <source>
        <strain evidence="3">MAG_bin1129</strain>
    </source>
</reference>
<dbReference type="Proteomes" id="UP000646946">
    <property type="component" value="Unassembled WGS sequence"/>
</dbReference>
<feature type="transmembrane region" description="Helical" evidence="2">
    <location>
        <begin position="563"/>
        <end position="583"/>
    </location>
</feature>
<comment type="caution">
    <text evidence="3">The sequence shown here is derived from an EMBL/GenBank/DDBJ whole genome shotgun (WGS) entry which is preliminary data.</text>
</comment>
<gene>
    <name evidence="3" type="ORF">H1016_05140</name>
</gene>
<evidence type="ECO:0000256" key="1">
    <source>
        <dbReference type="SAM" id="Coils"/>
    </source>
</evidence>
<keyword evidence="2" id="KW-0472">Membrane</keyword>
<keyword evidence="2" id="KW-0812">Transmembrane</keyword>
<evidence type="ECO:0000313" key="4">
    <source>
        <dbReference type="Proteomes" id="UP000646946"/>
    </source>
</evidence>
<organism evidence="3 4">
    <name type="scientific">Candidatus Naiadarchaeum limnaeum</name>
    <dbReference type="NCBI Taxonomy" id="2756139"/>
    <lineage>
        <taxon>Archaea</taxon>
        <taxon>Candidatus Undinarchaeota</taxon>
        <taxon>Candidatus Undinarchaeia</taxon>
        <taxon>Candidatus Naiadarchaeales</taxon>
        <taxon>Candidatus Naiadarchaeaceae</taxon>
        <taxon>Candidatus Naiadarchaeum</taxon>
    </lineage>
</organism>
<keyword evidence="1" id="KW-0175">Coiled coil</keyword>
<keyword evidence="4" id="KW-1185">Reference proteome</keyword>
<sequence length="620" mass="70056">MSPEKIDVNGQVEIGGTYLKKDKTLKGAITILIKLLEKGFKAVIYSNKNRTDLLKEFRELNKHKERITFVLFTREKKAEGEMTPGEFGDISLSVMRSQENTIILIDLNLIYNAYDRAPDELVSHIDYLSGKVKKAPVILLVTIDPEQATEQVLSDLEYIIAPLLEAVPIEAAPAPPSPLPPPPVLLAPKVVVETPEIVDRLRQLEILGIPFLKQKIDDLIRKELIPFKYLDRDAKKGLKDALLGLLDMPDAPENKKLIIMTITLVEFEILLGIPKAVELIKKYTEAIKKLRLSLSDQRTFAERLLSIELSLRTLSGVHDIGDVDKLIHEIGDVFKTAKDMESKGLERERLLAERNGAISALKSLTEDVKKLNELGSKLIREINAAIIKLANRLESDPNIKFKKIAWYYVYLKGSEKQIGRLSELARSVNGLKNVETDRENNDAATEDAKSVRSNAQRNLDTTNNNLAAAKIRLDRAKVTHSTNKKKLKITENKPHTQLELTAAKKSVGNAQLEIQNAERNLTQMKGNASRAEAALKKAKKAVEVLKNSADNLIKTRMEFLRSILAYAISTLYILYGWLWDLGVKDVYLFRPKKFWQLRAKLETEELYKELLKNLKKHGQL</sequence>
<keyword evidence="2" id="KW-1133">Transmembrane helix</keyword>
<evidence type="ECO:0000256" key="2">
    <source>
        <dbReference type="SAM" id="Phobius"/>
    </source>
</evidence>